<dbReference type="GO" id="GO:0003856">
    <property type="term" value="F:3-dehydroquinate synthase activity"/>
    <property type="evidence" value="ECO:0007669"/>
    <property type="project" value="UniProtKB-UniRule"/>
</dbReference>
<dbReference type="InterPro" id="IPR030960">
    <property type="entry name" value="DHQS/DOIS_N"/>
</dbReference>
<dbReference type="GO" id="GO:0000166">
    <property type="term" value="F:nucleotide binding"/>
    <property type="evidence" value="ECO:0007669"/>
    <property type="project" value="UniProtKB-KW"/>
</dbReference>
<dbReference type="FunFam" id="3.40.50.1970:FF:000007">
    <property type="entry name" value="Pentafunctional AROM polypeptide"/>
    <property type="match status" value="1"/>
</dbReference>
<dbReference type="PIRSF" id="PIRSF001455">
    <property type="entry name" value="DHQ_synth"/>
    <property type="match status" value="1"/>
</dbReference>
<dbReference type="NCBIfam" id="TIGR01357">
    <property type="entry name" value="aroB"/>
    <property type="match status" value="1"/>
</dbReference>
<dbReference type="Gene3D" id="3.40.50.1970">
    <property type="match status" value="1"/>
</dbReference>
<feature type="binding site" evidence="9">
    <location>
        <position position="248"/>
    </location>
    <ligand>
        <name>Zn(2+)</name>
        <dbReference type="ChEBI" id="CHEBI:29105"/>
    </ligand>
</feature>
<keyword evidence="5 9" id="KW-0862">Zinc</keyword>
<dbReference type="PATRIC" id="fig|61435.5.peg.350"/>
<keyword evidence="9" id="KW-0057">Aromatic amino acid biosynthesis</keyword>
<dbReference type="InterPro" id="IPR056179">
    <property type="entry name" value="DHQS_C"/>
</dbReference>
<accession>A0A0V8M580</accession>
<dbReference type="GO" id="GO:0046872">
    <property type="term" value="F:metal ion binding"/>
    <property type="evidence" value="ECO:0007669"/>
    <property type="project" value="UniProtKB-KW"/>
</dbReference>
<evidence type="ECO:0000256" key="8">
    <source>
        <dbReference type="ARBA" id="ARBA00023285"/>
    </source>
</evidence>
<comment type="similarity">
    <text evidence="9">Belongs to the sugar phosphate cyclases superfamily. Dehydroquinate synthase family.</text>
</comment>
<feature type="binding site" evidence="9">
    <location>
        <position position="185"/>
    </location>
    <ligand>
        <name>Zn(2+)</name>
        <dbReference type="ChEBI" id="CHEBI:29105"/>
    </ligand>
</feature>
<evidence type="ECO:0000256" key="9">
    <source>
        <dbReference type="HAMAP-Rule" id="MF_00110"/>
    </source>
</evidence>
<feature type="domain" description="3-dehydroquinate synthase N-terminal" evidence="11">
    <location>
        <begin position="69"/>
        <end position="180"/>
    </location>
</feature>
<reference evidence="13 14" key="1">
    <citation type="journal article" date="2015" name="Sci. Rep.">
        <title>A comparative genomics and reductive dehalogenase gene transcription study of two chloroethene-respiring bacteria, Dehalococcoides mccartyi strains MB and 11a.</title>
        <authorList>
            <person name="Low A."/>
            <person name="Shen Z."/>
            <person name="Cheng D."/>
            <person name="Rogers M.J."/>
            <person name="Lee P.K."/>
            <person name="He J."/>
        </authorList>
    </citation>
    <scope>NUCLEOTIDE SEQUENCE [LARGE SCALE GENOMIC DNA]</scope>
    <source>
        <strain evidence="13 14">MB</strain>
    </source>
</reference>
<evidence type="ECO:0000256" key="4">
    <source>
        <dbReference type="ARBA" id="ARBA00022741"/>
    </source>
</evidence>
<comment type="catalytic activity">
    <reaction evidence="9">
        <text>7-phospho-2-dehydro-3-deoxy-D-arabino-heptonate = 3-dehydroquinate + phosphate</text>
        <dbReference type="Rhea" id="RHEA:21968"/>
        <dbReference type="ChEBI" id="CHEBI:32364"/>
        <dbReference type="ChEBI" id="CHEBI:43474"/>
        <dbReference type="ChEBI" id="CHEBI:58394"/>
        <dbReference type="EC" id="4.2.3.4"/>
    </reaction>
</comment>
<dbReference type="Pfam" id="PF01761">
    <property type="entry name" value="DHQ_synthase"/>
    <property type="match status" value="1"/>
</dbReference>
<feature type="binding site" evidence="9">
    <location>
        <begin position="72"/>
        <end position="77"/>
    </location>
    <ligand>
        <name>NAD(+)</name>
        <dbReference type="ChEBI" id="CHEBI:57540"/>
    </ligand>
</feature>
<comment type="cofactor">
    <cofactor evidence="9">
        <name>Co(2+)</name>
        <dbReference type="ChEBI" id="CHEBI:48828"/>
    </cofactor>
    <cofactor evidence="9">
        <name>Zn(2+)</name>
        <dbReference type="ChEBI" id="CHEBI:29105"/>
    </cofactor>
    <text evidence="9">Binds 1 divalent metal cation per subunit. Can use either Co(2+) or Zn(2+).</text>
</comment>
<dbReference type="InterPro" id="IPR030963">
    <property type="entry name" value="DHQ_synth_fam"/>
</dbReference>
<dbReference type="UniPathway" id="UPA00053">
    <property type="reaction ID" value="UER00085"/>
</dbReference>
<keyword evidence="4 9" id="KW-0547">Nucleotide-binding</keyword>
<proteinExistence type="inferred from homology"/>
<comment type="pathway">
    <text evidence="9">Metabolic intermediate biosynthesis; chorismate biosynthesis; chorismate from D-erythrose 4-phosphate and phosphoenolpyruvate: step 2/7.</text>
</comment>
<organism evidence="13 14">
    <name type="scientific">Dehalococcoides mccartyi</name>
    <dbReference type="NCBI Taxonomy" id="61435"/>
    <lineage>
        <taxon>Bacteria</taxon>
        <taxon>Bacillati</taxon>
        <taxon>Chloroflexota</taxon>
        <taxon>Dehalococcoidia</taxon>
        <taxon>Dehalococcoidales</taxon>
        <taxon>Dehalococcoidaceae</taxon>
        <taxon>Dehalococcoides</taxon>
    </lineage>
</organism>
<evidence type="ECO:0000256" key="2">
    <source>
        <dbReference type="ARBA" id="ARBA00001947"/>
    </source>
</evidence>
<dbReference type="Pfam" id="PF24621">
    <property type="entry name" value="DHQS_C"/>
    <property type="match status" value="1"/>
</dbReference>
<keyword evidence="8 9" id="KW-0170">Cobalt</keyword>
<dbReference type="Proteomes" id="UP000053577">
    <property type="component" value="Unassembled WGS sequence"/>
</dbReference>
<evidence type="ECO:0000259" key="11">
    <source>
        <dbReference type="Pfam" id="PF01761"/>
    </source>
</evidence>
<dbReference type="SUPFAM" id="SSF56796">
    <property type="entry name" value="Dehydroquinate synthase-like"/>
    <property type="match status" value="1"/>
</dbReference>
<evidence type="ECO:0000313" key="14">
    <source>
        <dbReference type="Proteomes" id="UP000053577"/>
    </source>
</evidence>
<dbReference type="PANTHER" id="PTHR43622:SF1">
    <property type="entry name" value="3-DEHYDROQUINATE SYNTHASE"/>
    <property type="match status" value="1"/>
</dbReference>
<keyword evidence="6 9" id="KW-0520">NAD</keyword>
<dbReference type="RefSeq" id="WP_058292175.1">
    <property type="nucleotide sequence ID" value="NZ_JGYD01000010.1"/>
</dbReference>
<evidence type="ECO:0000256" key="7">
    <source>
        <dbReference type="ARBA" id="ARBA00023239"/>
    </source>
</evidence>
<dbReference type="GO" id="GO:0009073">
    <property type="term" value="P:aromatic amino acid family biosynthetic process"/>
    <property type="evidence" value="ECO:0007669"/>
    <property type="project" value="UniProtKB-KW"/>
</dbReference>
<comment type="function">
    <text evidence="9">Catalyzes the conversion of 3-deoxy-D-arabino-heptulosonate 7-phosphate (DAHP) to dehydroquinate (DHQ).</text>
</comment>
<keyword evidence="3 9" id="KW-0479">Metal-binding</keyword>
<comment type="subcellular location">
    <subcellularLocation>
        <location evidence="9">Cytoplasm</location>
    </subcellularLocation>
</comment>
<dbReference type="PANTHER" id="PTHR43622">
    <property type="entry name" value="3-DEHYDROQUINATE SYNTHASE"/>
    <property type="match status" value="1"/>
</dbReference>
<feature type="binding site" evidence="9">
    <location>
        <position position="264"/>
    </location>
    <ligand>
        <name>Zn(2+)</name>
        <dbReference type="ChEBI" id="CHEBI:29105"/>
    </ligand>
</feature>
<feature type="binding site" evidence="9">
    <location>
        <begin position="130"/>
        <end position="131"/>
    </location>
    <ligand>
        <name>NAD(+)</name>
        <dbReference type="ChEBI" id="CHEBI:57540"/>
    </ligand>
</feature>
<evidence type="ECO:0000259" key="12">
    <source>
        <dbReference type="Pfam" id="PF24621"/>
    </source>
</evidence>
<feature type="domain" description="3-dehydroquinate synthase C-terminal" evidence="12">
    <location>
        <begin position="182"/>
        <end position="324"/>
    </location>
</feature>
<feature type="binding site" evidence="9">
    <location>
        <begin position="170"/>
        <end position="173"/>
    </location>
    <ligand>
        <name>NAD(+)</name>
        <dbReference type="ChEBI" id="CHEBI:57540"/>
    </ligand>
</feature>
<feature type="binding site" evidence="9">
    <location>
        <begin position="106"/>
        <end position="110"/>
    </location>
    <ligand>
        <name>NAD(+)</name>
        <dbReference type="ChEBI" id="CHEBI:57540"/>
    </ligand>
</feature>
<comment type="caution">
    <text evidence="13">The sequence shown here is derived from an EMBL/GenBank/DDBJ whole genome shotgun (WGS) entry which is preliminary data.</text>
</comment>
<dbReference type="GO" id="GO:0008652">
    <property type="term" value="P:amino acid biosynthetic process"/>
    <property type="evidence" value="ECO:0007669"/>
    <property type="project" value="UniProtKB-KW"/>
</dbReference>
<dbReference type="eggNOG" id="COG0337">
    <property type="taxonomic scope" value="Bacteria"/>
</dbReference>
<sequence length="359" mass="39061">MKSIGLNLSGREYKILIGSDLLAETADLLKQAIPCDRVVVITNIDINRLYGKKLKKHLESKGIGSLFLELPEGEIHKSLDMASHIYPQLINHFAERNTPILALGGGVIGDLSGFVAATYQRGVPLVHLPTSLLSQVDSSIGGKVAVNHGGIKNIVGSFYQPKLVISDISCLKTLPEKEFACGMAEIIKSAAIGSSELFKQLETNTPAIKDRSPEIMEDIISQTAAIKAGIVYQDETDRGIRNILNFGHTLGHALESTSSFSQSHGAAVAIGMCFASRLSVKLGLCENKTVLRLEKLIADFGLPTRPQDIDPEKIIDAMHHDKKVSDGRIRFILLKRPGEPLIAENILRADVISILEEMK</sequence>
<keyword evidence="7 9" id="KW-0456">Lyase</keyword>
<evidence type="ECO:0000256" key="3">
    <source>
        <dbReference type="ARBA" id="ARBA00022723"/>
    </source>
</evidence>
<dbReference type="GO" id="GO:0009423">
    <property type="term" value="P:chorismate biosynthetic process"/>
    <property type="evidence" value="ECO:0007669"/>
    <property type="project" value="UniProtKB-UniRule"/>
</dbReference>
<comment type="cofactor">
    <cofactor evidence="2">
        <name>Zn(2+)</name>
        <dbReference type="ChEBI" id="CHEBI:29105"/>
    </cofactor>
</comment>
<gene>
    <name evidence="9" type="primary">aroB</name>
    <name evidence="13" type="ORF">DA01_01720</name>
</gene>
<evidence type="ECO:0000256" key="5">
    <source>
        <dbReference type="ARBA" id="ARBA00022833"/>
    </source>
</evidence>
<dbReference type="EMBL" id="JGYD01000010">
    <property type="protein sequence ID" value="KSV18721.1"/>
    <property type="molecule type" value="Genomic_DNA"/>
</dbReference>
<evidence type="ECO:0000256" key="10">
    <source>
        <dbReference type="NCBIfam" id="TIGR01357"/>
    </source>
</evidence>
<dbReference type="CDD" id="cd08195">
    <property type="entry name" value="DHQS"/>
    <property type="match status" value="1"/>
</dbReference>
<dbReference type="Gene3D" id="1.20.1090.10">
    <property type="entry name" value="Dehydroquinate synthase-like - alpha domain"/>
    <property type="match status" value="1"/>
</dbReference>
<comment type="cofactor">
    <cofactor evidence="1 9">
        <name>NAD(+)</name>
        <dbReference type="ChEBI" id="CHEBI:57540"/>
    </cofactor>
</comment>
<keyword evidence="9" id="KW-0963">Cytoplasm</keyword>
<dbReference type="GO" id="GO:0005737">
    <property type="term" value="C:cytoplasm"/>
    <property type="evidence" value="ECO:0007669"/>
    <property type="project" value="UniProtKB-SubCell"/>
</dbReference>
<dbReference type="HAMAP" id="MF_00110">
    <property type="entry name" value="DHQ_synthase"/>
    <property type="match status" value="1"/>
</dbReference>
<evidence type="ECO:0000256" key="1">
    <source>
        <dbReference type="ARBA" id="ARBA00001911"/>
    </source>
</evidence>
<dbReference type="AlphaFoldDB" id="A0A0V8M580"/>
<dbReference type="InterPro" id="IPR016037">
    <property type="entry name" value="DHQ_synth_AroB"/>
</dbReference>
<evidence type="ECO:0000256" key="6">
    <source>
        <dbReference type="ARBA" id="ARBA00023027"/>
    </source>
</evidence>
<keyword evidence="9" id="KW-0028">Amino-acid biosynthesis</keyword>
<dbReference type="OrthoDB" id="9806583at2"/>
<evidence type="ECO:0000313" key="13">
    <source>
        <dbReference type="EMBL" id="KSV18721.1"/>
    </source>
</evidence>
<name>A0A0V8M580_9CHLR</name>
<feature type="binding site" evidence="9">
    <location>
        <position position="143"/>
    </location>
    <ligand>
        <name>NAD(+)</name>
        <dbReference type="ChEBI" id="CHEBI:57540"/>
    </ligand>
</feature>
<protein>
    <recommendedName>
        <fullName evidence="9 10">3-dehydroquinate synthase</fullName>
        <shortName evidence="9">DHQS</shortName>
        <ecNumber evidence="9 10">4.2.3.4</ecNumber>
    </recommendedName>
</protein>
<dbReference type="EC" id="4.2.3.4" evidence="9 10"/>
<dbReference type="InterPro" id="IPR050071">
    <property type="entry name" value="Dehydroquinate_synthase"/>
</dbReference>
<feature type="binding site" evidence="9">
    <location>
        <position position="152"/>
    </location>
    <ligand>
        <name>NAD(+)</name>
        <dbReference type="ChEBI" id="CHEBI:57540"/>
    </ligand>
</feature>